<keyword evidence="1" id="KW-0732">Signal</keyword>
<dbReference type="InterPro" id="IPR058644">
    <property type="entry name" value="Mtb12-like_C"/>
</dbReference>
<keyword evidence="4" id="KW-1133">Transmembrane helix</keyword>
<evidence type="ECO:0000313" key="7">
    <source>
        <dbReference type="Proteomes" id="UP001501170"/>
    </source>
</evidence>
<feature type="region of interest" description="Disordered" evidence="3">
    <location>
        <begin position="1"/>
        <end position="22"/>
    </location>
</feature>
<comment type="caution">
    <text evidence="6">The sequence shown here is derived from an EMBL/GenBank/DDBJ whole genome shotgun (WGS) entry which is preliminary data.</text>
</comment>
<comment type="similarity">
    <text evidence="2">Belongs to the MTB12 family.</text>
</comment>
<feature type="region of interest" description="Disordered" evidence="3">
    <location>
        <begin position="78"/>
        <end position="142"/>
    </location>
</feature>
<proteinExistence type="inferred from homology"/>
<dbReference type="Pfam" id="PF26580">
    <property type="entry name" value="Mtb12_C"/>
    <property type="match status" value="1"/>
</dbReference>
<evidence type="ECO:0000259" key="5">
    <source>
        <dbReference type="Pfam" id="PF26580"/>
    </source>
</evidence>
<gene>
    <name evidence="6" type="ORF">GCM10009855_36270</name>
</gene>
<feature type="compositionally biased region" description="Low complexity" evidence="3">
    <location>
        <begin position="10"/>
        <end position="21"/>
    </location>
</feature>
<keyword evidence="4" id="KW-0472">Membrane</keyword>
<reference evidence="7" key="1">
    <citation type="journal article" date="2019" name="Int. J. Syst. Evol. Microbiol.">
        <title>The Global Catalogue of Microorganisms (GCM) 10K type strain sequencing project: providing services to taxonomists for standard genome sequencing and annotation.</title>
        <authorList>
            <consortium name="The Broad Institute Genomics Platform"/>
            <consortium name="The Broad Institute Genome Sequencing Center for Infectious Disease"/>
            <person name="Wu L."/>
            <person name="Ma J."/>
        </authorList>
    </citation>
    <scope>NUCLEOTIDE SEQUENCE [LARGE SCALE GENOMIC DNA]</scope>
    <source>
        <strain evidence="7">JCM 16227</strain>
    </source>
</reference>
<evidence type="ECO:0000256" key="2">
    <source>
        <dbReference type="ARBA" id="ARBA00093774"/>
    </source>
</evidence>
<dbReference type="Proteomes" id="UP001501170">
    <property type="component" value="Unassembled WGS sequence"/>
</dbReference>
<accession>A0ABP5V320</accession>
<keyword evidence="4" id="KW-0812">Transmembrane</keyword>
<evidence type="ECO:0000313" key="6">
    <source>
        <dbReference type="EMBL" id="GAA2393366.1"/>
    </source>
</evidence>
<feature type="transmembrane region" description="Helical" evidence="4">
    <location>
        <begin position="31"/>
        <end position="55"/>
    </location>
</feature>
<feature type="domain" description="Low molecular weight antigen MTB12-like C-terminal" evidence="5">
    <location>
        <begin position="139"/>
        <end position="250"/>
    </location>
</feature>
<dbReference type="EMBL" id="BAAARB010000032">
    <property type="protein sequence ID" value="GAA2393366.1"/>
    <property type="molecule type" value="Genomic_DNA"/>
</dbReference>
<evidence type="ECO:0000256" key="1">
    <source>
        <dbReference type="ARBA" id="ARBA00022729"/>
    </source>
</evidence>
<organism evidence="6 7">
    <name type="scientific">Gordonia cholesterolivorans</name>
    <dbReference type="NCBI Taxonomy" id="559625"/>
    <lineage>
        <taxon>Bacteria</taxon>
        <taxon>Bacillati</taxon>
        <taxon>Actinomycetota</taxon>
        <taxon>Actinomycetes</taxon>
        <taxon>Mycobacteriales</taxon>
        <taxon>Gordoniaceae</taxon>
        <taxon>Gordonia</taxon>
    </lineage>
</organism>
<protein>
    <recommendedName>
        <fullName evidence="5">Low molecular weight antigen MTB12-like C-terminal domain-containing protein</fullName>
    </recommendedName>
</protein>
<name>A0ABP5V320_9ACTN</name>
<dbReference type="RefSeq" id="WP_006896082.1">
    <property type="nucleotide sequence ID" value="NZ_BAAARB010000032.1"/>
</dbReference>
<evidence type="ECO:0000256" key="3">
    <source>
        <dbReference type="SAM" id="MobiDB-lite"/>
    </source>
</evidence>
<evidence type="ECO:0000256" key="4">
    <source>
        <dbReference type="SAM" id="Phobius"/>
    </source>
</evidence>
<sequence>MYDEEQVTQPIAAEPAPAAEESGTSINWPTVMMAAGISAVVSAIVLSIGLVGLMLSDVGGNRAAAQEAPATVVNLGAQQTQPHAAAPASDSAAPSSDAPAADAPAADAPVADAPAADAPAAQAPAAAQQQTPTAQGPTKPTAAQLQAEMDYLASGASNAQKAQRLEGGARAVNQAQGILGLAAKFKPMGLTYRIVDPVTVNGNIASARLKLSSPGYQPTYMTMKWVWKDGRWKLTNSSICELGSYANIPCNL</sequence>
<keyword evidence="7" id="KW-1185">Reference proteome</keyword>